<dbReference type="Proteomes" id="UP001152622">
    <property type="component" value="Chromosome 10"/>
</dbReference>
<feature type="region of interest" description="Disordered" evidence="1">
    <location>
        <begin position="1"/>
        <end position="20"/>
    </location>
</feature>
<evidence type="ECO:0000256" key="1">
    <source>
        <dbReference type="SAM" id="MobiDB-lite"/>
    </source>
</evidence>
<evidence type="ECO:0000313" key="3">
    <source>
        <dbReference type="Proteomes" id="UP001152622"/>
    </source>
</evidence>
<protein>
    <submittedName>
        <fullName evidence="2">Uncharacterized protein</fullName>
    </submittedName>
</protein>
<keyword evidence="3" id="KW-1185">Reference proteome</keyword>
<reference evidence="2" key="1">
    <citation type="journal article" date="2023" name="Science">
        <title>Genome structures resolve the early diversification of teleost fishes.</title>
        <authorList>
            <person name="Parey E."/>
            <person name="Louis A."/>
            <person name="Montfort J."/>
            <person name="Bouchez O."/>
            <person name="Roques C."/>
            <person name="Iampietro C."/>
            <person name="Lluch J."/>
            <person name="Castinel A."/>
            <person name="Donnadieu C."/>
            <person name="Desvignes T."/>
            <person name="Floi Bucao C."/>
            <person name="Jouanno E."/>
            <person name="Wen M."/>
            <person name="Mejri S."/>
            <person name="Dirks R."/>
            <person name="Jansen H."/>
            <person name="Henkel C."/>
            <person name="Chen W.J."/>
            <person name="Zahm M."/>
            <person name="Cabau C."/>
            <person name="Klopp C."/>
            <person name="Thompson A.W."/>
            <person name="Robinson-Rechavi M."/>
            <person name="Braasch I."/>
            <person name="Lecointre G."/>
            <person name="Bobe J."/>
            <person name="Postlethwait J.H."/>
            <person name="Berthelot C."/>
            <person name="Roest Crollius H."/>
            <person name="Guiguen Y."/>
        </authorList>
    </citation>
    <scope>NUCLEOTIDE SEQUENCE</scope>
    <source>
        <strain evidence="2">WJC10195</strain>
    </source>
</reference>
<dbReference type="AlphaFoldDB" id="A0A9Q1F0F0"/>
<organism evidence="2 3">
    <name type="scientific">Synaphobranchus kaupii</name>
    <name type="common">Kaup's arrowtooth eel</name>
    <dbReference type="NCBI Taxonomy" id="118154"/>
    <lineage>
        <taxon>Eukaryota</taxon>
        <taxon>Metazoa</taxon>
        <taxon>Chordata</taxon>
        <taxon>Craniata</taxon>
        <taxon>Vertebrata</taxon>
        <taxon>Euteleostomi</taxon>
        <taxon>Actinopterygii</taxon>
        <taxon>Neopterygii</taxon>
        <taxon>Teleostei</taxon>
        <taxon>Anguilliformes</taxon>
        <taxon>Synaphobranchidae</taxon>
        <taxon>Synaphobranchus</taxon>
    </lineage>
</organism>
<evidence type="ECO:0000313" key="2">
    <source>
        <dbReference type="EMBL" id="KAJ8348546.1"/>
    </source>
</evidence>
<sequence>MYRVEEKDDKEANSTTTSPVYAATSGGVIESRMSEQLCHGRGGGTRELDKCDTGNRMSRALQQLACGALMESVAVDILGSFQVSEVGNRHVLMDMDTLPRAQNRDACPRWSPGGAAQRPC</sequence>
<accession>A0A9Q1F0F0</accession>
<comment type="caution">
    <text evidence="2">The sequence shown here is derived from an EMBL/GenBank/DDBJ whole genome shotgun (WGS) entry which is preliminary data.</text>
</comment>
<dbReference type="EMBL" id="JAINUF010000010">
    <property type="protein sequence ID" value="KAJ8348546.1"/>
    <property type="molecule type" value="Genomic_DNA"/>
</dbReference>
<proteinExistence type="predicted"/>
<feature type="compositionally biased region" description="Basic and acidic residues" evidence="1">
    <location>
        <begin position="1"/>
        <end position="12"/>
    </location>
</feature>
<name>A0A9Q1F0F0_SYNKA</name>
<feature type="region of interest" description="Disordered" evidence="1">
    <location>
        <begin position="101"/>
        <end position="120"/>
    </location>
</feature>
<gene>
    <name evidence="2" type="ORF">SKAU_G00271350</name>
</gene>